<evidence type="ECO:0000256" key="2">
    <source>
        <dbReference type="ARBA" id="ARBA00023015"/>
    </source>
</evidence>
<protein>
    <recommendedName>
        <fullName evidence="7">TF-B3 domain-containing protein</fullName>
    </recommendedName>
</protein>
<keyword evidence="9" id="KW-1185">Reference proteome</keyword>
<organism evidence="8 9">
    <name type="scientific">Saponaria officinalis</name>
    <name type="common">Common soapwort</name>
    <name type="synonym">Lychnis saponaria</name>
    <dbReference type="NCBI Taxonomy" id="3572"/>
    <lineage>
        <taxon>Eukaryota</taxon>
        <taxon>Viridiplantae</taxon>
        <taxon>Streptophyta</taxon>
        <taxon>Embryophyta</taxon>
        <taxon>Tracheophyta</taxon>
        <taxon>Spermatophyta</taxon>
        <taxon>Magnoliopsida</taxon>
        <taxon>eudicotyledons</taxon>
        <taxon>Gunneridae</taxon>
        <taxon>Pentapetalae</taxon>
        <taxon>Caryophyllales</taxon>
        <taxon>Caryophyllaceae</taxon>
        <taxon>Caryophylleae</taxon>
        <taxon>Saponaria</taxon>
    </lineage>
</organism>
<proteinExistence type="predicted"/>
<feature type="domain" description="TF-B3" evidence="7">
    <location>
        <begin position="7"/>
        <end position="100"/>
    </location>
</feature>
<reference evidence="8" key="1">
    <citation type="submission" date="2024-03" db="EMBL/GenBank/DDBJ databases">
        <title>WGS assembly of Saponaria officinalis var. Norfolk2.</title>
        <authorList>
            <person name="Jenkins J."/>
            <person name="Shu S."/>
            <person name="Grimwood J."/>
            <person name="Barry K."/>
            <person name="Goodstein D."/>
            <person name="Schmutz J."/>
            <person name="Leebens-Mack J."/>
            <person name="Osbourn A."/>
        </authorList>
    </citation>
    <scope>NUCLEOTIDE SEQUENCE [LARGE SCALE GENOMIC DNA]</scope>
    <source>
        <strain evidence="8">JIC</strain>
    </source>
</reference>
<gene>
    <name evidence="8" type="ORF">RND81_01G091000</name>
</gene>
<dbReference type="Proteomes" id="UP001443914">
    <property type="component" value="Unassembled WGS sequence"/>
</dbReference>
<dbReference type="SMART" id="SM01019">
    <property type="entry name" value="B3"/>
    <property type="match status" value="3"/>
</dbReference>
<keyword evidence="5" id="KW-0539">Nucleus</keyword>
<evidence type="ECO:0000256" key="1">
    <source>
        <dbReference type="ARBA" id="ARBA00004123"/>
    </source>
</evidence>
<feature type="domain" description="TF-B3" evidence="7">
    <location>
        <begin position="517"/>
        <end position="610"/>
    </location>
</feature>
<sequence length="623" mass="68955">MMNGKKPHFLEIFLPNLSSQRLEVPSKFIKHLGGRTSGSLSLTGPSGNSWNVDLIGDNGHLFFDGGWPTFVRDHSIQCGDSLVFRYDGNSHFTVQIFDESSCEKDEALNARCSQGSNDCSGSSGKKRGRGKKAPVIDVGNEKKHKLTLIPVHLDLPSSSKEKDLEICSIENEYASSTMDSDAFREPLVVALPCISNIDWKTPKNKAAKKMQNTSINTSLSEFIESRAAQYITSSSPYFVRVMNYSNISGNGTMKLPVKFSSVHLPNYKTKVTLKNLNGDDWLINCLPTVKKTSTVHTFCGGWLAFVRANGIKIEDVCIFELVGELEMLVRILRLGVEGLENPTGNSSFDACNIELSGWPLEADTIVTEDTSGDQFLKDLEQLDDLYLNDYEDHEANIETMASIQQKATDIFAVSDGTTVQRSPSGSVPLPLSTTCEECTDEFLLSTAEGTILNEASGHNEVNSKARDTRNKQATIEESTSHLTFNSPFPSFMKVIVNSNVSHSHTVGKAELQKFDEKVNMECSASFLRLMHKDVPRKFSAAHLPSYKTNIVLRNMEGQSWRVVSACYGNQTKLCGGWMSFARKNGVKVGDVCIFELVDEKVLQVRVFKSGHKEKICQSKDVAE</sequence>
<dbReference type="SUPFAM" id="SSF101936">
    <property type="entry name" value="DNA-binding pseudobarrel domain"/>
    <property type="match status" value="3"/>
</dbReference>
<evidence type="ECO:0000256" key="3">
    <source>
        <dbReference type="ARBA" id="ARBA00023125"/>
    </source>
</evidence>
<dbReference type="GO" id="GO:0005634">
    <property type="term" value="C:nucleus"/>
    <property type="evidence" value="ECO:0007669"/>
    <property type="project" value="UniProtKB-SubCell"/>
</dbReference>
<feature type="domain" description="TF-B3" evidence="7">
    <location>
        <begin position="238"/>
        <end position="335"/>
    </location>
</feature>
<keyword evidence="4" id="KW-0804">Transcription</keyword>
<evidence type="ECO:0000256" key="5">
    <source>
        <dbReference type="ARBA" id="ARBA00023242"/>
    </source>
</evidence>
<accession>A0AAW1NCZ7</accession>
<comment type="caution">
    <text evidence="8">The sequence shown here is derived from an EMBL/GenBank/DDBJ whole genome shotgun (WGS) entry which is preliminary data.</text>
</comment>
<name>A0AAW1NCZ7_SAPOF</name>
<evidence type="ECO:0000256" key="4">
    <source>
        <dbReference type="ARBA" id="ARBA00023163"/>
    </source>
</evidence>
<evidence type="ECO:0000259" key="7">
    <source>
        <dbReference type="PROSITE" id="PS50863"/>
    </source>
</evidence>
<evidence type="ECO:0000313" key="9">
    <source>
        <dbReference type="Proteomes" id="UP001443914"/>
    </source>
</evidence>
<feature type="region of interest" description="Disordered" evidence="6">
    <location>
        <begin position="112"/>
        <end position="133"/>
    </location>
</feature>
<dbReference type="InterPro" id="IPR003340">
    <property type="entry name" value="B3_DNA-bd"/>
</dbReference>
<dbReference type="InterPro" id="IPR015300">
    <property type="entry name" value="DNA-bd_pseudobarrel_sf"/>
</dbReference>
<dbReference type="EMBL" id="JBDFQZ010000001">
    <property type="protein sequence ID" value="KAK9756356.1"/>
    <property type="molecule type" value="Genomic_DNA"/>
</dbReference>
<dbReference type="InterPro" id="IPR044837">
    <property type="entry name" value="REM16-like"/>
</dbReference>
<dbReference type="PROSITE" id="PS50863">
    <property type="entry name" value="B3"/>
    <property type="match status" value="3"/>
</dbReference>
<comment type="subcellular location">
    <subcellularLocation>
        <location evidence="1">Nucleus</location>
    </subcellularLocation>
</comment>
<evidence type="ECO:0000313" key="8">
    <source>
        <dbReference type="EMBL" id="KAK9756356.1"/>
    </source>
</evidence>
<dbReference type="Pfam" id="PF02362">
    <property type="entry name" value="B3"/>
    <property type="match status" value="3"/>
</dbReference>
<dbReference type="Gene3D" id="2.40.330.10">
    <property type="entry name" value="DNA-binding pseudobarrel domain"/>
    <property type="match status" value="3"/>
</dbReference>
<keyword evidence="3" id="KW-0238">DNA-binding</keyword>
<dbReference type="AlphaFoldDB" id="A0AAW1NCZ7"/>
<dbReference type="PANTHER" id="PTHR31391:SF106">
    <property type="entry name" value="B3 DOMAIN-CONTAINING PROTEIN OS01G0723500"/>
    <property type="match status" value="1"/>
</dbReference>
<dbReference type="GO" id="GO:0003677">
    <property type="term" value="F:DNA binding"/>
    <property type="evidence" value="ECO:0007669"/>
    <property type="project" value="UniProtKB-KW"/>
</dbReference>
<dbReference type="PANTHER" id="PTHR31391">
    <property type="entry name" value="B3 DOMAIN-CONTAINING PROTEIN OS11G0197600-RELATED"/>
    <property type="match status" value="1"/>
</dbReference>
<dbReference type="CDD" id="cd10017">
    <property type="entry name" value="B3_DNA"/>
    <property type="match status" value="3"/>
</dbReference>
<keyword evidence="2" id="KW-0805">Transcription regulation</keyword>
<evidence type="ECO:0000256" key="6">
    <source>
        <dbReference type="SAM" id="MobiDB-lite"/>
    </source>
</evidence>